<dbReference type="EMBL" id="MOBN01000027">
    <property type="protein sequence ID" value="RON25903.1"/>
    <property type="molecule type" value="Genomic_DNA"/>
</dbReference>
<gene>
    <name evidence="1" type="ORF">BK663_16610</name>
</gene>
<dbReference type="Proteomes" id="UP000284168">
    <property type="component" value="Unassembled WGS sequence"/>
</dbReference>
<evidence type="ECO:0000313" key="2">
    <source>
        <dbReference type="Proteomes" id="UP000284168"/>
    </source>
</evidence>
<evidence type="ECO:0000313" key="1">
    <source>
        <dbReference type="EMBL" id="RON25903.1"/>
    </source>
</evidence>
<sequence length="117" mass="12629">MTAQQQVLPPPVLPDASNGVLYVDNLKDPVRGDVPPYANATVGDRVELTVKTSTNNQWRGSFVLTESSLEKPVIFGILKETFAKGLIAGASATLYYTITHAFSNPIVSPPLTVYLKP</sequence>
<organism evidence="1 2">
    <name type="scientific">Pseudomonas lini</name>
    <dbReference type="NCBI Taxonomy" id="163011"/>
    <lineage>
        <taxon>Bacteria</taxon>
        <taxon>Pseudomonadati</taxon>
        <taxon>Pseudomonadota</taxon>
        <taxon>Gammaproteobacteria</taxon>
        <taxon>Pseudomonadales</taxon>
        <taxon>Pseudomonadaceae</taxon>
        <taxon>Pseudomonas</taxon>
    </lineage>
</organism>
<protein>
    <submittedName>
        <fullName evidence="1">Uncharacterized protein</fullName>
    </submittedName>
</protein>
<reference evidence="1 2" key="1">
    <citation type="submission" date="2016-10" db="EMBL/GenBank/DDBJ databases">
        <title>Comparative genome analysis of multiple Pseudomonas spp. focuses on biocontrol and plant growth promoting traits.</title>
        <authorList>
            <person name="Tao X.-Y."/>
            <person name="Taylor C.G."/>
        </authorList>
    </citation>
    <scope>NUCLEOTIDE SEQUENCE [LARGE SCALE GENOMIC DNA]</scope>
    <source>
        <strain evidence="1 2">48C10</strain>
    </source>
</reference>
<dbReference type="AlphaFoldDB" id="A0A423IKF3"/>
<proteinExistence type="predicted"/>
<name>A0A423IKF3_9PSED</name>
<accession>A0A423IKF3</accession>
<comment type="caution">
    <text evidence="1">The sequence shown here is derived from an EMBL/GenBank/DDBJ whole genome shotgun (WGS) entry which is preliminary data.</text>
</comment>
<dbReference type="RefSeq" id="WP_123721277.1">
    <property type="nucleotide sequence ID" value="NZ_MOBN01000027.1"/>
</dbReference>